<evidence type="ECO:0000256" key="1">
    <source>
        <dbReference type="SAM" id="Phobius"/>
    </source>
</evidence>
<dbReference type="Proteomes" id="UP000031737">
    <property type="component" value="Unassembled WGS sequence"/>
</dbReference>
<evidence type="ECO:0000259" key="2">
    <source>
        <dbReference type="Pfam" id="PF04991"/>
    </source>
</evidence>
<dbReference type="EMBL" id="AUPL01002943">
    <property type="protein sequence ID" value="ESL09336.1"/>
    <property type="molecule type" value="Genomic_DNA"/>
</dbReference>
<keyword evidence="1" id="KW-0812">Transmembrane</keyword>
<feature type="transmembrane region" description="Helical" evidence="1">
    <location>
        <begin position="20"/>
        <end position="41"/>
    </location>
</feature>
<dbReference type="AlphaFoldDB" id="A0A061J5B2"/>
<dbReference type="PANTHER" id="PTHR13627:SF31">
    <property type="entry name" value="RIBITOL 5-PHOSPHATE TRANSFERASE FKRP"/>
    <property type="match status" value="1"/>
</dbReference>
<protein>
    <recommendedName>
        <fullName evidence="2">LicD/FKTN/FKRP nucleotidyltransferase domain-containing protein</fullName>
    </recommendedName>
</protein>
<keyword evidence="1" id="KW-1133">Transmembrane helix</keyword>
<comment type="caution">
    <text evidence="3">The sequence shown here is derived from an EMBL/GenBank/DDBJ whole genome shotgun (WGS) entry which is preliminary data.</text>
</comment>
<name>A0A061J5B2_TRYRA</name>
<evidence type="ECO:0000313" key="3">
    <source>
        <dbReference type="EMBL" id="ESL09336.1"/>
    </source>
</evidence>
<dbReference type="VEuPathDB" id="TriTrypDB:TRSC58_02943"/>
<feature type="domain" description="LicD/FKTN/FKRP nucleotidyltransferase" evidence="2">
    <location>
        <begin position="59"/>
        <end position="107"/>
    </location>
</feature>
<accession>A0A061J5B2</accession>
<organism evidence="3 4">
    <name type="scientific">Trypanosoma rangeli SC58</name>
    <dbReference type="NCBI Taxonomy" id="429131"/>
    <lineage>
        <taxon>Eukaryota</taxon>
        <taxon>Discoba</taxon>
        <taxon>Euglenozoa</taxon>
        <taxon>Kinetoplastea</taxon>
        <taxon>Metakinetoplastina</taxon>
        <taxon>Trypanosomatida</taxon>
        <taxon>Trypanosomatidae</taxon>
        <taxon>Trypanosoma</taxon>
        <taxon>Herpetosoma</taxon>
    </lineage>
</organism>
<keyword evidence="4" id="KW-1185">Reference proteome</keyword>
<sequence length="203" mass="22973">MSESSPTSGVSLGLYWTRAIVVLLLGFVMYLAVTYCFHVYYDREAAFHDALTCFMRLLEENNIVFWLQNGTLLGSTRLGRLVLWDADLDIGFVKPDDTDKLLATMRELDERCFGVVSTVRTGDRNLLRVFRKCTRRICAEFHETSVSDGVVVSADGISPATELFPLQSCTVANVFSHCPHNISYYLREAYGGDWLTRSLTELF</sequence>
<evidence type="ECO:0000313" key="4">
    <source>
        <dbReference type="Proteomes" id="UP000031737"/>
    </source>
</evidence>
<gene>
    <name evidence="3" type="ORF">TRSC58_02943</name>
</gene>
<proteinExistence type="predicted"/>
<keyword evidence="1" id="KW-0472">Membrane</keyword>
<dbReference type="Pfam" id="PF04991">
    <property type="entry name" value="LicD"/>
    <property type="match status" value="1"/>
</dbReference>
<reference evidence="3 4" key="1">
    <citation type="submission" date="2013-07" db="EMBL/GenBank/DDBJ databases">
        <authorList>
            <person name="Stoco P.H."/>
            <person name="Wagner G."/>
            <person name="Gerber A."/>
            <person name="Zaha A."/>
            <person name="Thompson C."/>
            <person name="Bartholomeu D.C."/>
            <person name="Luckemeyer D.D."/>
            <person name="Bahia D."/>
            <person name="Loreto E."/>
            <person name="Prestes E.B."/>
            <person name="Lima F.M."/>
            <person name="Rodrigues-Luiz G."/>
            <person name="Vallejo G.A."/>
            <person name="Filho J.F."/>
            <person name="Monteiro K.M."/>
            <person name="Tyler K.M."/>
            <person name="de Almeida L.G."/>
            <person name="Ortiz M.F."/>
            <person name="Siervo M.A."/>
            <person name="de Moraes M.H."/>
            <person name="Cunha O.L."/>
            <person name="Mendonca-Neto R."/>
            <person name="Silva R."/>
            <person name="Teixeira S.M."/>
            <person name="Murta S.M."/>
            <person name="Sincero T.C."/>
            <person name="Mendes T.A."/>
            <person name="Urmenyi T.P."/>
            <person name="Silva V.G."/>
            <person name="da Rocha W.D."/>
            <person name="Andersson B."/>
            <person name="Romanha A.J."/>
            <person name="Steindel M."/>
            <person name="de Vasconcelos A.T."/>
            <person name="Grisard E.C."/>
        </authorList>
    </citation>
    <scope>NUCLEOTIDE SEQUENCE [LARGE SCALE GENOMIC DNA]</scope>
    <source>
        <strain evidence="3 4">SC58</strain>
    </source>
</reference>
<dbReference type="InterPro" id="IPR007074">
    <property type="entry name" value="LicD/FKTN/FKRP_NTP_transf"/>
</dbReference>
<dbReference type="PANTHER" id="PTHR13627">
    <property type="entry name" value="FUKUTIN RELATED PROTEIN"/>
    <property type="match status" value="1"/>
</dbReference>
<dbReference type="OrthoDB" id="444255at2759"/>
<dbReference type="InterPro" id="IPR052613">
    <property type="entry name" value="LicD_transferase"/>
</dbReference>
<dbReference type="GO" id="GO:0009100">
    <property type="term" value="P:glycoprotein metabolic process"/>
    <property type="evidence" value="ECO:0007669"/>
    <property type="project" value="UniProtKB-ARBA"/>
</dbReference>